<comment type="caution">
    <text evidence="5">The sequence shown here is derived from an EMBL/GenBank/DDBJ whole genome shotgun (WGS) entry which is preliminary data.</text>
</comment>
<accession>A0A4T0A6H8</accession>
<evidence type="ECO:0000256" key="2">
    <source>
        <dbReference type="SAM" id="MobiDB-lite"/>
    </source>
</evidence>
<keyword evidence="1" id="KW-0539">Nucleus</keyword>
<feature type="domain" description="Xylanolytic transcriptional activator regulatory" evidence="4">
    <location>
        <begin position="319"/>
        <end position="392"/>
    </location>
</feature>
<reference evidence="5 6" key="1">
    <citation type="submission" date="2018-10" db="EMBL/GenBank/DDBJ databases">
        <title>Fifty Aureobasidium pullulans genomes reveal a recombining polyextremotolerant generalist.</title>
        <authorList>
            <person name="Gostincar C."/>
            <person name="Turk M."/>
            <person name="Zajc J."/>
            <person name="Gunde-Cimerman N."/>
        </authorList>
    </citation>
    <scope>NUCLEOTIDE SEQUENCE [LARGE SCALE GENOMIC DNA]</scope>
    <source>
        <strain evidence="5 6">EXF-11013</strain>
    </source>
</reference>
<dbReference type="CDD" id="cd12148">
    <property type="entry name" value="fungal_TF_MHR"/>
    <property type="match status" value="1"/>
</dbReference>
<feature type="compositionally biased region" description="Basic residues" evidence="2">
    <location>
        <begin position="60"/>
        <end position="70"/>
    </location>
</feature>
<feature type="region of interest" description="Disordered" evidence="2">
    <location>
        <begin position="59"/>
        <end position="90"/>
    </location>
</feature>
<sequence>MSTPSREVLPEQNLTSAPVLSRSARPGAKRMTLSCENCQRRKTRPACANCESLGLQCSTRKPKRKRGRHAKVPETAPTESLEGSEHITSPPNVLGIAHTPSRNHIDDGMDDITGVYATHSHERSEVEGIEHLDVPVPSSVPNHSQPFDQVLPNPQPDWSVWDSITPGAVIHHSPFSPGPGIKPLFEALSHGLMTAGILEEHLEYVASCVDLFFQKIYPTYPVVYRPILAEAIDQLAHSVYDLDHKTFALLTATCSYTLAVLPTTTSVNSWPAATVFYRSSRVALAQYAEDDIENPDHTSIVIRMFQSGWAHVAGKRKTSWNMLGECIRLAQAMRLHDESTYSRMSHLEGQMCRRAFWTLYTGDKSSAILGGHPVCLGEKIFRDVVPVEYSVSLGDQDTVQIETGEGTQDMSMLAGFDANQDMWRAAERLLDFDLSRLVSVNGKHEEARRSQTLLDSYLSEFHACLDDLPPCLSLYTGFTPTASSFRFQAETGSPQAPEAMAIQRTNLQVSHLCLKMLITRRIHESQSRSKNGWTQQEEGCETSSFHIAETLCIARDLLYVVHTSSIELIRLNGEACVEKIRLIGASLLELIAKNPNIPAHSALRRYQELFPHILALLDSKASEMTDG</sequence>
<evidence type="ECO:0000259" key="4">
    <source>
        <dbReference type="SMART" id="SM00906"/>
    </source>
</evidence>
<dbReference type="Proteomes" id="UP000310687">
    <property type="component" value="Unassembled WGS sequence"/>
</dbReference>
<dbReference type="GO" id="GO:0008270">
    <property type="term" value="F:zinc ion binding"/>
    <property type="evidence" value="ECO:0007669"/>
    <property type="project" value="InterPro"/>
</dbReference>
<dbReference type="CDD" id="cd00067">
    <property type="entry name" value="GAL4"/>
    <property type="match status" value="1"/>
</dbReference>
<dbReference type="EMBL" id="QZAL01000307">
    <property type="protein sequence ID" value="THW31343.1"/>
    <property type="molecule type" value="Genomic_DNA"/>
</dbReference>
<dbReference type="GO" id="GO:0000981">
    <property type="term" value="F:DNA-binding transcription factor activity, RNA polymerase II-specific"/>
    <property type="evidence" value="ECO:0007669"/>
    <property type="project" value="InterPro"/>
</dbReference>
<dbReference type="SMART" id="SM00066">
    <property type="entry name" value="GAL4"/>
    <property type="match status" value="1"/>
</dbReference>
<feature type="domain" description="Zn(2)-C6 fungal-type" evidence="3">
    <location>
        <begin position="29"/>
        <end position="68"/>
    </location>
</feature>
<evidence type="ECO:0008006" key="7">
    <source>
        <dbReference type="Google" id="ProtNLM"/>
    </source>
</evidence>
<dbReference type="AlphaFoldDB" id="A0A4T0A6H8"/>
<feature type="region of interest" description="Disordered" evidence="2">
    <location>
        <begin position="1"/>
        <end position="30"/>
    </location>
</feature>
<dbReference type="PANTHER" id="PTHR31668">
    <property type="entry name" value="GLUCOSE TRANSPORT TRANSCRIPTION REGULATOR RGT1-RELATED-RELATED"/>
    <property type="match status" value="1"/>
</dbReference>
<evidence type="ECO:0000313" key="6">
    <source>
        <dbReference type="Proteomes" id="UP000310687"/>
    </source>
</evidence>
<dbReference type="InterPro" id="IPR007219">
    <property type="entry name" value="XnlR_reg_dom"/>
</dbReference>
<proteinExistence type="predicted"/>
<dbReference type="InterPro" id="IPR050797">
    <property type="entry name" value="Carb_Metab_Trans_Reg"/>
</dbReference>
<protein>
    <recommendedName>
        <fullName evidence="7">Zn(2)-C6 fungal-type domain-containing protein</fullName>
    </recommendedName>
</protein>
<dbReference type="GO" id="GO:0003677">
    <property type="term" value="F:DNA binding"/>
    <property type="evidence" value="ECO:0007669"/>
    <property type="project" value="InterPro"/>
</dbReference>
<evidence type="ECO:0000313" key="5">
    <source>
        <dbReference type="EMBL" id="THW31343.1"/>
    </source>
</evidence>
<dbReference type="SMART" id="SM00906">
    <property type="entry name" value="Fungal_trans"/>
    <property type="match status" value="1"/>
</dbReference>
<dbReference type="InterPro" id="IPR001138">
    <property type="entry name" value="Zn2Cys6_DnaBD"/>
</dbReference>
<dbReference type="Pfam" id="PF04082">
    <property type="entry name" value="Fungal_trans"/>
    <property type="match status" value="1"/>
</dbReference>
<dbReference type="GO" id="GO:0006351">
    <property type="term" value="P:DNA-templated transcription"/>
    <property type="evidence" value="ECO:0007669"/>
    <property type="project" value="InterPro"/>
</dbReference>
<name>A0A4T0A6H8_AURPU</name>
<organism evidence="5 6">
    <name type="scientific">Aureobasidium pullulans</name>
    <name type="common">Black yeast</name>
    <name type="synonym">Pullularia pullulans</name>
    <dbReference type="NCBI Taxonomy" id="5580"/>
    <lineage>
        <taxon>Eukaryota</taxon>
        <taxon>Fungi</taxon>
        <taxon>Dikarya</taxon>
        <taxon>Ascomycota</taxon>
        <taxon>Pezizomycotina</taxon>
        <taxon>Dothideomycetes</taxon>
        <taxon>Dothideomycetidae</taxon>
        <taxon>Dothideales</taxon>
        <taxon>Saccotheciaceae</taxon>
        <taxon>Aureobasidium</taxon>
    </lineage>
</organism>
<gene>
    <name evidence="5" type="ORF">D6D22_10214</name>
</gene>
<evidence type="ECO:0000256" key="1">
    <source>
        <dbReference type="ARBA" id="ARBA00023242"/>
    </source>
</evidence>
<evidence type="ECO:0000259" key="3">
    <source>
        <dbReference type="SMART" id="SM00066"/>
    </source>
</evidence>